<proteinExistence type="predicted"/>
<feature type="transmembrane region" description="Helical" evidence="1">
    <location>
        <begin position="17"/>
        <end position="48"/>
    </location>
</feature>
<keyword evidence="1" id="KW-0812">Transmembrane</keyword>
<dbReference type="Proteomes" id="UP000583944">
    <property type="component" value="Unassembled WGS sequence"/>
</dbReference>
<comment type="caution">
    <text evidence="2">The sequence shown here is derived from an EMBL/GenBank/DDBJ whole genome shotgun (WGS) entry which is preliminary data.</text>
</comment>
<accession>A0A7J6YB81</accession>
<evidence type="ECO:0000313" key="2">
    <source>
        <dbReference type="EMBL" id="KAF5224034.1"/>
    </source>
</evidence>
<evidence type="ECO:0000313" key="3">
    <source>
        <dbReference type="Proteomes" id="UP000583944"/>
    </source>
</evidence>
<feature type="transmembrane region" description="Helical" evidence="1">
    <location>
        <begin position="151"/>
        <end position="167"/>
    </location>
</feature>
<gene>
    <name evidence="2" type="ORF">ECC02_002929</name>
</gene>
<feature type="transmembrane region" description="Helical" evidence="1">
    <location>
        <begin position="104"/>
        <end position="131"/>
    </location>
</feature>
<protein>
    <submittedName>
        <fullName evidence="2">Uncharacterized protein</fullName>
    </submittedName>
</protein>
<dbReference type="AlphaFoldDB" id="A0A7J6YB81"/>
<dbReference type="VEuPathDB" id="TriTrypDB:BCY84_02142"/>
<keyword evidence="1" id="KW-1133">Transmembrane helix</keyword>
<reference evidence="2 3" key="1">
    <citation type="journal article" date="2019" name="Genome Biol. Evol.">
        <title>Nanopore Sequencing Significantly Improves Genome Assembly of the Protozoan Parasite Trypanosoma cruzi.</title>
        <authorList>
            <person name="Diaz-Viraque F."/>
            <person name="Pita S."/>
            <person name="Greif G."/>
            <person name="de Souza R.C.M."/>
            <person name="Iraola G."/>
            <person name="Robello C."/>
        </authorList>
    </citation>
    <scope>NUCLEOTIDE SEQUENCE [LARGE SCALE GENOMIC DNA]</scope>
    <source>
        <strain evidence="2 3">Berenice</strain>
    </source>
</reference>
<dbReference type="EMBL" id="JABDHM010000015">
    <property type="protein sequence ID" value="KAF5224034.1"/>
    <property type="molecule type" value="Genomic_DNA"/>
</dbReference>
<keyword evidence="1" id="KW-0472">Membrane</keyword>
<evidence type="ECO:0000256" key="1">
    <source>
        <dbReference type="SAM" id="Phobius"/>
    </source>
</evidence>
<name>A0A7J6YB81_TRYCR</name>
<organism evidence="2 3">
    <name type="scientific">Trypanosoma cruzi</name>
    <dbReference type="NCBI Taxonomy" id="5693"/>
    <lineage>
        <taxon>Eukaryota</taxon>
        <taxon>Discoba</taxon>
        <taxon>Euglenozoa</taxon>
        <taxon>Kinetoplastea</taxon>
        <taxon>Metakinetoplastina</taxon>
        <taxon>Trypanosomatida</taxon>
        <taxon>Trypanosomatidae</taxon>
        <taxon>Trypanosoma</taxon>
        <taxon>Schizotrypanum</taxon>
    </lineage>
</organism>
<dbReference type="VEuPathDB" id="TriTrypDB:ECC02_002929"/>
<sequence length="225" mass="26115">MYWDCRGHLAFVHDGDFFFFCLFVFIPLVRYIFSVRCVVFCLHLIIFVDSDRLFCPPEKRRRRPFSSVDDRSTIMSLEDRGVVAIWEGEWLWLRRQLSTVRQTVWMFGALLGPVFDFAAYLATAKVCVARADRFVTEQTLLASEQLRRRHWILPAIGITSASLFVLFKSSPWGTYRAFRNGAVTAALLTCFLLPREIIDAVDAELPFSTRDTRGVEENARDIREK</sequence>